<organism evidence="2 3">
    <name type="scientific">Xenorhabdus stockiae</name>
    <dbReference type="NCBI Taxonomy" id="351614"/>
    <lineage>
        <taxon>Bacteria</taxon>
        <taxon>Pseudomonadati</taxon>
        <taxon>Pseudomonadota</taxon>
        <taxon>Gammaproteobacteria</taxon>
        <taxon>Enterobacterales</taxon>
        <taxon>Morganellaceae</taxon>
        <taxon>Xenorhabdus</taxon>
    </lineage>
</organism>
<dbReference type="Pfam" id="PF13392">
    <property type="entry name" value="HNH_3"/>
    <property type="match status" value="1"/>
</dbReference>
<feature type="domain" description="HNH nuclease" evidence="1">
    <location>
        <begin position="76"/>
        <end position="118"/>
    </location>
</feature>
<dbReference type="InterPro" id="IPR003615">
    <property type="entry name" value="HNH_nuc"/>
</dbReference>
<dbReference type="InterPro" id="IPR016177">
    <property type="entry name" value="DNA-bd_dom_sf"/>
</dbReference>
<evidence type="ECO:0000313" key="2">
    <source>
        <dbReference type="EMBL" id="PHM59120.1"/>
    </source>
</evidence>
<dbReference type="InterPro" id="IPR044925">
    <property type="entry name" value="His-Me_finger_sf"/>
</dbReference>
<dbReference type="Gene3D" id="3.90.75.20">
    <property type="match status" value="1"/>
</dbReference>
<comment type="caution">
    <text evidence="2">The sequence shown here is derived from an EMBL/GenBank/DDBJ whole genome shotgun (WGS) entry which is preliminary data.</text>
</comment>
<name>A0A2D0K6X6_9GAMM</name>
<sequence length="186" mass="21478">MPKARFIDIEEMKRIFIYNPETGNLIWKERHSSMFKDEHAAKSFNNRKAGKVVGSIRKNKNGKRYLAVKVGRDTHLVHRICWVIHKNEQPNMVDHINGDGTDNRISNLRSVTVTENNRNMRKFKTNTTGYAGVGKYEDNKWQSHIWINNTQINLGLFDTKSEAVAARKAAEKVCGYHKNHGSDRNL</sequence>
<gene>
    <name evidence="2" type="ORF">Xsto_04066</name>
</gene>
<dbReference type="GO" id="GO:0003677">
    <property type="term" value="F:DNA binding"/>
    <property type="evidence" value="ECO:0007669"/>
    <property type="project" value="InterPro"/>
</dbReference>
<dbReference type="SUPFAM" id="SSF54171">
    <property type="entry name" value="DNA-binding domain"/>
    <property type="match status" value="1"/>
</dbReference>
<dbReference type="SUPFAM" id="SSF54060">
    <property type="entry name" value="His-Me finger endonucleases"/>
    <property type="match status" value="1"/>
</dbReference>
<dbReference type="AlphaFoldDB" id="A0A2D0K6X6"/>
<dbReference type="RefSeq" id="WP_099126235.1">
    <property type="nucleotide sequence ID" value="NZ_CAWNRH010000169.1"/>
</dbReference>
<protein>
    <recommendedName>
        <fullName evidence="1">HNH nuclease domain-containing protein</fullName>
    </recommendedName>
</protein>
<reference evidence="2 3" key="1">
    <citation type="journal article" date="2017" name="Nat. Microbiol.">
        <title>Natural product diversity associated with the nematode symbionts Photorhabdus and Xenorhabdus.</title>
        <authorList>
            <person name="Tobias N.J."/>
            <person name="Wolff H."/>
            <person name="Djahanschiri B."/>
            <person name="Grundmann F."/>
            <person name="Kronenwerth M."/>
            <person name="Shi Y.M."/>
            <person name="Simonyi S."/>
            <person name="Grun P."/>
            <person name="Shapiro-Ilan D."/>
            <person name="Pidot S.J."/>
            <person name="Stinear T.P."/>
            <person name="Ebersberger I."/>
            <person name="Bode H.B."/>
        </authorList>
    </citation>
    <scope>NUCLEOTIDE SEQUENCE [LARGE SCALE GENOMIC DNA]</scope>
    <source>
        <strain evidence="2 3">DSM 17904</strain>
    </source>
</reference>
<dbReference type="Proteomes" id="UP000222366">
    <property type="component" value="Unassembled WGS sequence"/>
</dbReference>
<dbReference type="Gene3D" id="3.30.730.10">
    <property type="entry name" value="AP2/ERF domain"/>
    <property type="match status" value="1"/>
</dbReference>
<dbReference type="EMBL" id="NJAJ01000089">
    <property type="protein sequence ID" value="PHM59120.1"/>
    <property type="molecule type" value="Genomic_DNA"/>
</dbReference>
<dbReference type="GO" id="GO:0003700">
    <property type="term" value="F:DNA-binding transcription factor activity"/>
    <property type="evidence" value="ECO:0007669"/>
    <property type="project" value="InterPro"/>
</dbReference>
<proteinExistence type="predicted"/>
<dbReference type="InterPro" id="IPR036955">
    <property type="entry name" value="AP2/ERF_dom_sf"/>
</dbReference>
<accession>A0A2D0K6X6</accession>
<keyword evidence="3" id="KW-1185">Reference proteome</keyword>
<evidence type="ECO:0000259" key="1">
    <source>
        <dbReference type="Pfam" id="PF13392"/>
    </source>
</evidence>
<evidence type="ECO:0000313" key="3">
    <source>
        <dbReference type="Proteomes" id="UP000222366"/>
    </source>
</evidence>